<evidence type="ECO:0000313" key="3">
    <source>
        <dbReference type="Proteomes" id="UP000566819"/>
    </source>
</evidence>
<feature type="compositionally biased region" description="Polar residues" evidence="1">
    <location>
        <begin position="135"/>
        <end position="154"/>
    </location>
</feature>
<name>A0A8H4RHU0_9HELO</name>
<reference evidence="2 3" key="1">
    <citation type="submission" date="2020-03" db="EMBL/GenBank/DDBJ databases">
        <title>Draft Genome Sequence of Cudoniella acicularis.</title>
        <authorList>
            <person name="Buettner E."/>
            <person name="Kellner H."/>
        </authorList>
    </citation>
    <scope>NUCLEOTIDE SEQUENCE [LARGE SCALE GENOMIC DNA]</scope>
    <source>
        <strain evidence="2 3">DSM 108380</strain>
    </source>
</reference>
<organism evidence="2 3">
    <name type="scientific">Cudoniella acicularis</name>
    <dbReference type="NCBI Taxonomy" id="354080"/>
    <lineage>
        <taxon>Eukaryota</taxon>
        <taxon>Fungi</taxon>
        <taxon>Dikarya</taxon>
        <taxon>Ascomycota</taxon>
        <taxon>Pezizomycotina</taxon>
        <taxon>Leotiomycetes</taxon>
        <taxon>Helotiales</taxon>
        <taxon>Tricladiaceae</taxon>
        <taxon>Cudoniella</taxon>
    </lineage>
</organism>
<sequence>MRNMNAPVSVEQFWQIFPNWPDDSISQRKDPIRSGSSWGIREIGTFQAFREPPTDRVPLFLEGYWAESESRVSENVDFQALFRLLASPWRALNHEQIQKTAGPFASFLSALSQVMENPIAADTDRLMRERVQSQLTDLRSDQNVPASGSSRSQETPPPFGSSPPEQEYPSKRFRADRSSGSYVPSDPESDQSIYDQRAKSEFATNFCMIELLRCVTELSRKNVDPSHRMEWGIAPNTFTVQAGQHQFSSTNDGGLVNRAARSGHWQRVSEVCYCSLEAKSWYSASGKLDKGKAQETAHLVGMFSQRVQSQGLSEQDIVYDSFLIWPFRKRVEEFGVFRLQDPTELRTICTAIIALTLQTQDLIES</sequence>
<gene>
    <name evidence="2" type="ORF">G7Y89_g9717</name>
</gene>
<feature type="compositionally biased region" description="Basic and acidic residues" evidence="1">
    <location>
        <begin position="168"/>
        <end position="177"/>
    </location>
</feature>
<evidence type="ECO:0000313" key="2">
    <source>
        <dbReference type="EMBL" id="KAF4628432.1"/>
    </source>
</evidence>
<proteinExistence type="predicted"/>
<protein>
    <submittedName>
        <fullName evidence="2">Uncharacterized protein</fullName>
    </submittedName>
</protein>
<dbReference type="EMBL" id="JAAMPI010000813">
    <property type="protein sequence ID" value="KAF4628432.1"/>
    <property type="molecule type" value="Genomic_DNA"/>
</dbReference>
<keyword evidence="3" id="KW-1185">Reference proteome</keyword>
<evidence type="ECO:0000256" key="1">
    <source>
        <dbReference type="SAM" id="MobiDB-lite"/>
    </source>
</evidence>
<accession>A0A8H4RHU0</accession>
<dbReference type="OrthoDB" id="3508621at2759"/>
<dbReference type="AlphaFoldDB" id="A0A8H4RHU0"/>
<dbReference type="Proteomes" id="UP000566819">
    <property type="component" value="Unassembled WGS sequence"/>
</dbReference>
<feature type="region of interest" description="Disordered" evidence="1">
    <location>
        <begin position="135"/>
        <end position="191"/>
    </location>
</feature>
<comment type="caution">
    <text evidence="2">The sequence shown here is derived from an EMBL/GenBank/DDBJ whole genome shotgun (WGS) entry which is preliminary data.</text>
</comment>